<proteinExistence type="predicted"/>
<evidence type="ECO:0000313" key="2">
    <source>
        <dbReference type="EMBL" id="SFR19740.1"/>
    </source>
</evidence>
<dbReference type="Proteomes" id="UP000198583">
    <property type="component" value="Unassembled WGS sequence"/>
</dbReference>
<dbReference type="AlphaFoldDB" id="A0A1I6EPU6"/>
<sequence length="354" mass="40121">MGPYLRPVAEYEFDVAPSFAEQDRAQVEPIVRRLEELGVKVYYDEDQLIARWGRNLIEHIAETLTDKVRYVLMFTSRHYVEHSLARHERQTAQTRALEQQNECLLPIKLDDTKVPGLLSSIGFLDSRVHSTEVIAQSVVQKLAQHRAEFTSTTPITAKSVDALVREKPRGWEYLLYATVVAQGLAELQQKYREHFLRYSPRNGTVEHGNGIDLIRDRNVLLSEIIKVAVESVFTAGTQEAAFGRSGEAGDAEQIVHLGELFVRTFDEILDWARGIHGTSYANEQARAAARVQARFADRQLEAMHGVARDLREVADTLVERLTAGERIDMTVPLVFEVEPALELEFKAALDRLSR</sequence>
<dbReference type="InterPro" id="IPR035897">
    <property type="entry name" value="Toll_tir_struct_dom_sf"/>
</dbReference>
<feature type="domain" description="TIR" evidence="1">
    <location>
        <begin position="11"/>
        <end position="142"/>
    </location>
</feature>
<dbReference type="SUPFAM" id="SSF52200">
    <property type="entry name" value="Toll/Interleukin receptor TIR domain"/>
    <property type="match status" value="1"/>
</dbReference>
<organism evidence="2 3">
    <name type="scientific">Lentzea waywayandensis</name>
    <dbReference type="NCBI Taxonomy" id="84724"/>
    <lineage>
        <taxon>Bacteria</taxon>
        <taxon>Bacillati</taxon>
        <taxon>Actinomycetota</taxon>
        <taxon>Actinomycetes</taxon>
        <taxon>Pseudonocardiales</taxon>
        <taxon>Pseudonocardiaceae</taxon>
        <taxon>Lentzea</taxon>
    </lineage>
</organism>
<evidence type="ECO:0000259" key="1">
    <source>
        <dbReference type="PROSITE" id="PS50104"/>
    </source>
</evidence>
<keyword evidence="3" id="KW-1185">Reference proteome</keyword>
<dbReference type="InterPro" id="IPR000157">
    <property type="entry name" value="TIR_dom"/>
</dbReference>
<dbReference type="GO" id="GO:0007165">
    <property type="term" value="P:signal transduction"/>
    <property type="evidence" value="ECO:0007669"/>
    <property type="project" value="InterPro"/>
</dbReference>
<gene>
    <name evidence="2" type="ORF">SAMN04488564_1055</name>
</gene>
<dbReference type="EMBL" id="FOYL01000005">
    <property type="protein sequence ID" value="SFR19740.1"/>
    <property type="molecule type" value="Genomic_DNA"/>
</dbReference>
<dbReference type="Pfam" id="PF13676">
    <property type="entry name" value="TIR_2"/>
    <property type="match status" value="1"/>
</dbReference>
<dbReference type="OrthoDB" id="3838036at2"/>
<dbReference type="Gene3D" id="3.40.50.10140">
    <property type="entry name" value="Toll/interleukin-1 receptor homology (TIR) domain"/>
    <property type="match status" value="1"/>
</dbReference>
<accession>A0A1I6EPU6</accession>
<dbReference type="PROSITE" id="PS50104">
    <property type="entry name" value="TIR"/>
    <property type="match status" value="1"/>
</dbReference>
<dbReference type="STRING" id="84724.SAMN04488564_1055"/>
<name>A0A1I6EPU6_9PSEU</name>
<reference evidence="3" key="1">
    <citation type="submission" date="2016-10" db="EMBL/GenBank/DDBJ databases">
        <authorList>
            <person name="Varghese N."/>
            <person name="Submissions S."/>
        </authorList>
    </citation>
    <scope>NUCLEOTIDE SEQUENCE [LARGE SCALE GENOMIC DNA]</scope>
    <source>
        <strain evidence="3">DSM 44232</strain>
    </source>
</reference>
<protein>
    <submittedName>
        <fullName evidence="2">TIR domain-containing protein</fullName>
    </submittedName>
</protein>
<evidence type="ECO:0000313" key="3">
    <source>
        <dbReference type="Proteomes" id="UP000198583"/>
    </source>
</evidence>